<evidence type="ECO:0000313" key="9">
    <source>
        <dbReference type="EMBL" id="EFN59824.1"/>
    </source>
</evidence>
<keyword evidence="4" id="KW-0862">Zinc</keyword>
<dbReference type="STRING" id="554065.E1Z3D4"/>
<keyword evidence="7" id="KW-0732">Signal</keyword>
<dbReference type="PANTHER" id="PTHR18952">
    <property type="entry name" value="CARBONIC ANHYDRASE"/>
    <property type="match status" value="1"/>
</dbReference>
<dbReference type="eggNOG" id="KOG0382">
    <property type="taxonomic scope" value="Eukaryota"/>
</dbReference>
<dbReference type="InterPro" id="IPR001148">
    <property type="entry name" value="CA_dom"/>
</dbReference>
<dbReference type="RefSeq" id="XP_005851926.1">
    <property type="nucleotide sequence ID" value="XM_005851864.1"/>
</dbReference>
<evidence type="ECO:0000259" key="8">
    <source>
        <dbReference type="PROSITE" id="PS51144"/>
    </source>
</evidence>
<dbReference type="EC" id="4.2.1.1" evidence="2"/>
<dbReference type="GO" id="GO:0008270">
    <property type="term" value="F:zinc ion binding"/>
    <property type="evidence" value="ECO:0007669"/>
    <property type="project" value="InterPro"/>
</dbReference>
<comment type="similarity">
    <text evidence="1">Belongs to the alpha-carbonic anhydrase family.</text>
</comment>
<dbReference type="PANTHER" id="PTHR18952:SF265">
    <property type="entry name" value="CARBONIC ANHYDRASE"/>
    <property type="match status" value="1"/>
</dbReference>
<proteinExistence type="inferred from homology"/>
<keyword evidence="10" id="KW-1185">Reference proteome</keyword>
<dbReference type="Gene3D" id="3.10.200.10">
    <property type="entry name" value="Alpha carbonic anhydrase"/>
    <property type="match status" value="1"/>
</dbReference>
<dbReference type="Proteomes" id="UP000008141">
    <property type="component" value="Unassembled WGS sequence"/>
</dbReference>
<reference evidence="9 10" key="1">
    <citation type="journal article" date="2010" name="Plant Cell">
        <title>The Chlorella variabilis NC64A genome reveals adaptation to photosymbiosis, coevolution with viruses, and cryptic sex.</title>
        <authorList>
            <person name="Blanc G."/>
            <person name="Duncan G."/>
            <person name="Agarkova I."/>
            <person name="Borodovsky M."/>
            <person name="Gurnon J."/>
            <person name="Kuo A."/>
            <person name="Lindquist E."/>
            <person name="Lucas S."/>
            <person name="Pangilinan J."/>
            <person name="Polle J."/>
            <person name="Salamov A."/>
            <person name="Terry A."/>
            <person name="Yamada T."/>
            <person name="Dunigan D.D."/>
            <person name="Grigoriev I.V."/>
            <person name="Claverie J.M."/>
            <person name="Van Etten J.L."/>
        </authorList>
    </citation>
    <scope>NUCLEOTIDE SEQUENCE [LARGE SCALE GENOMIC DNA]</scope>
    <source>
        <strain evidence="9 10">NC64A</strain>
    </source>
</reference>
<dbReference type="SMART" id="SM01057">
    <property type="entry name" value="Carb_anhydrase"/>
    <property type="match status" value="1"/>
</dbReference>
<sequence length="351" mass="38117">MKALALLLALATVPRALACGFTYTHSGGLAPHSHGRRLHQVPSNFVSGDTQNFEADVDDFEDNSCDWNHVEAGRDWPALDGRCEWSCAGDSQSPINVPSEADAELDDTHTANLEFGTATDMRVLNLGHAIQVEFSAPTNGNASVVVAGDSIYTLYNSSDPNSDTVTRFSVEPLQFHFHATSEHMVDRRSTLLELHLVTKLVATPGATLPQECPEGSDELCLAVFGVLYDLEPGAYPTTGDPTVQKIIDNLPTCKEAGPECVKTVPGWELDLSSFFPDTTYRAYTGSLTTPPCSEGVMWHVFPKVQAVLSEQQAIDLQLALSTASVHGDHVSNRLNNRVLTPRYDRNVFASS</sequence>
<feature type="domain" description="Alpha-carbonic anhydrase" evidence="8">
    <location>
        <begin position="65"/>
        <end position="351"/>
    </location>
</feature>
<dbReference type="EMBL" id="GL433835">
    <property type="protein sequence ID" value="EFN59824.1"/>
    <property type="molecule type" value="Genomic_DNA"/>
</dbReference>
<dbReference type="PROSITE" id="PS51144">
    <property type="entry name" value="ALPHA_CA_2"/>
    <property type="match status" value="1"/>
</dbReference>
<evidence type="ECO:0000256" key="5">
    <source>
        <dbReference type="ARBA" id="ARBA00023239"/>
    </source>
</evidence>
<keyword evidence="5" id="KW-0456">Lyase</keyword>
<dbReference type="CDD" id="cd03124">
    <property type="entry name" value="alpha_CA_prokaryotic_like"/>
    <property type="match status" value="1"/>
</dbReference>
<evidence type="ECO:0000256" key="4">
    <source>
        <dbReference type="ARBA" id="ARBA00022833"/>
    </source>
</evidence>
<protein>
    <recommendedName>
        <fullName evidence="2">carbonic anhydrase</fullName>
        <ecNumber evidence="2">4.2.1.1</ecNumber>
    </recommendedName>
</protein>
<dbReference type="InterPro" id="IPR036398">
    <property type="entry name" value="CA_dom_sf"/>
</dbReference>
<evidence type="ECO:0000256" key="2">
    <source>
        <dbReference type="ARBA" id="ARBA00012925"/>
    </source>
</evidence>
<dbReference type="GO" id="GO:0004089">
    <property type="term" value="F:carbonate dehydratase activity"/>
    <property type="evidence" value="ECO:0007669"/>
    <property type="project" value="UniProtKB-EC"/>
</dbReference>
<evidence type="ECO:0000256" key="7">
    <source>
        <dbReference type="SAM" id="SignalP"/>
    </source>
</evidence>
<dbReference type="InParanoid" id="E1Z3D4"/>
<dbReference type="Pfam" id="PF00194">
    <property type="entry name" value="Carb_anhydrase"/>
    <property type="match status" value="1"/>
</dbReference>
<evidence type="ECO:0000256" key="1">
    <source>
        <dbReference type="ARBA" id="ARBA00010718"/>
    </source>
</evidence>
<accession>E1Z3D4</accession>
<organism evidence="10">
    <name type="scientific">Chlorella variabilis</name>
    <name type="common">Green alga</name>
    <dbReference type="NCBI Taxonomy" id="554065"/>
    <lineage>
        <taxon>Eukaryota</taxon>
        <taxon>Viridiplantae</taxon>
        <taxon>Chlorophyta</taxon>
        <taxon>core chlorophytes</taxon>
        <taxon>Trebouxiophyceae</taxon>
        <taxon>Chlorellales</taxon>
        <taxon>Chlorellaceae</taxon>
        <taxon>Chlorella clade</taxon>
        <taxon>Chlorella</taxon>
    </lineage>
</organism>
<evidence type="ECO:0000313" key="10">
    <source>
        <dbReference type="Proteomes" id="UP000008141"/>
    </source>
</evidence>
<dbReference type="AlphaFoldDB" id="E1Z3D4"/>
<evidence type="ECO:0000256" key="6">
    <source>
        <dbReference type="ARBA" id="ARBA00048348"/>
    </source>
</evidence>
<dbReference type="InterPro" id="IPR041891">
    <property type="entry name" value="Alpha_CA_prokaryot-like"/>
</dbReference>
<dbReference type="KEGG" id="cvr:CHLNCDRAFT_59546"/>
<keyword evidence="3" id="KW-0479">Metal-binding</keyword>
<name>E1Z3D4_CHLVA</name>
<dbReference type="InterPro" id="IPR023561">
    <property type="entry name" value="Carbonic_anhydrase_a-class"/>
</dbReference>
<dbReference type="GeneID" id="17359199"/>
<gene>
    <name evidence="9" type="ORF">CHLNCDRAFT_59546</name>
</gene>
<feature type="chain" id="PRO_5003155913" description="carbonic anhydrase" evidence="7">
    <location>
        <begin position="19"/>
        <end position="351"/>
    </location>
</feature>
<feature type="signal peptide" evidence="7">
    <location>
        <begin position="1"/>
        <end position="18"/>
    </location>
</feature>
<dbReference type="SUPFAM" id="SSF51069">
    <property type="entry name" value="Carbonic anhydrase"/>
    <property type="match status" value="1"/>
</dbReference>
<evidence type="ECO:0000256" key="3">
    <source>
        <dbReference type="ARBA" id="ARBA00022723"/>
    </source>
</evidence>
<dbReference type="OrthoDB" id="514232at2759"/>
<comment type="catalytic activity">
    <reaction evidence="6">
        <text>hydrogencarbonate + H(+) = CO2 + H2O</text>
        <dbReference type="Rhea" id="RHEA:10748"/>
        <dbReference type="ChEBI" id="CHEBI:15377"/>
        <dbReference type="ChEBI" id="CHEBI:15378"/>
        <dbReference type="ChEBI" id="CHEBI:16526"/>
        <dbReference type="ChEBI" id="CHEBI:17544"/>
        <dbReference type="EC" id="4.2.1.1"/>
    </reaction>
</comment>